<sequence>MLAFCSKGHAHQPSPKTQVALFIFRDSLFDAGNNIYISTTVCYRANFWPYSETFFKYPTGRDSNGRLFLDFIAKYPKLPLIPTYFPSYNDQFIYGVNFASGGAGALAETHPGYVIDLNTQLSYFKLVEKEFKQKLGDDGAKTLLSKAVYLFISIGTNDYFVPLRTNSSVLQSDYSRKQYIGMEIYKIGGRKFGFTSLRPRVFPSLESNCAWKLRILPGECFRGFKEAIMACCGSGRYRGILSWHAHRPSSPETQVALFIFGDSLFDAGNNNYINTTLRANFWPYGETFFKYPTGRASNGRLIPDFIAEFAKLPLIPTFLPSYKDQFIYGVNFASGGADLNTQLSYVKLVEMQLKQKLGDAGAKRLLSKAVYLFSIGTNDYLVPFFTNSSVLQSDYSRKEYIGMVIGNLTTTIKEIYKIGGRKFGFLNLDDLGCLPLIREIVPGSSGSCLESVSELAKLHNKAPSEVLRELESQLTGFKYAIHDFYNSSLEIINNPSRYVVDTESCGGMTEIKDYELCDNPEEYMFFDAVHPTEKTYKLIAELLWSGTPNITGPYNLKKLFEHL</sequence>
<gene>
    <name evidence="1" type="ORF">Pint_29348</name>
</gene>
<dbReference type="EMBL" id="CM047750">
    <property type="protein sequence ID" value="KAJ0008435.1"/>
    <property type="molecule type" value="Genomic_DNA"/>
</dbReference>
<organism evidence="1 2">
    <name type="scientific">Pistacia integerrima</name>
    <dbReference type="NCBI Taxonomy" id="434235"/>
    <lineage>
        <taxon>Eukaryota</taxon>
        <taxon>Viridiplantae</taxon>
        <taxon>Streptophyta</taxon>
        <taxon>Embryophyta</taxon>
        <taxon>Tracheophyta</taxon>
        <taxon>Spermatophyta</taxon>
        <taxon>Magnoliopsida</taxon>
        <taxon>eudicotyledons</taxon>
        <taxon>Gunneridae</taxon>
        <taxon>Pentapetalae</taxon>
        <taxon>rosids</taxon>
        <taxon>malvids</taxon>
        <taxon>Sapindales</taxon>
        <taxon>Anacardiaceae</taxon>
        <taxon>Pistacia</taxon>
    </lineage>
</organism>
<evidence type="ECO:0000313" key="2">
    <source>
        <dbReference type="Proteomes" id="UP001163603"/>
    </source>
</evidence>
<dbReference type="Proteomes" id="UP001163603">
    <property type="component" value="Chromosome 15"/>
</dbReference>
<keyword evidence="2" id="KW-1185">Reference proteome</keyword>
<name>A0ACC0X3A6_9ROSI</name>
<protein>
    <submittedName>
        <fullName evidence="1">Uncharacterized protein</fullName>
    </submittedName>
</protein>
<evidence type="ECO:0000313" key="1">
    <source>
        <dbReference type="EMBL" id="KAJ0008435.1"/>
    </source>
</evidence>
<comment type="caution">
    <text evidence="1">The sequence shown here is derived from an EMBL/GenBank/DDBJ whole genome shotgun (WGS) entry which is preliminary data.</text>
</comment>
<proteinExistence type="predicted"/>
<accession>A0ACC0X3A6</accession>
<reference evidence="2" key="1">
    <citation type="journal article" date="2023" name="G3 (Bethesda)">
        <title>Genome assembly and association tests identify interacting loci associated with vigor, precocity, and sex in interspecific pistachio rootstocks.</title>
        <authorList>
            <person name="Palmer W."/>
            <person name="Jacygrad E."/>
            <person name="Sagayaradj S."/>
            <person name="Cavanaugh K."/>
            <person name="Han R."/>
            <person name="Bertier L."/>
            <person name="Beede B."/>
            <person name="Kafkas S."/>
            <person name="Golino D."/>
            <person name="Preece J."/>
            <person name="Michelmore R."/>
        </authorList>
    </citation>
    <scope>NUCLEOTIDE SEQUENCE [LARGE SCALE GENOMIC DNA]</scope>
</reference>